<gene>
    <name evidence="1" type="ORF">CLUMA_CG013277</name>
</gene>
<evidence type="ECO:0000313" key="2">
    <source>
        <dbReference type="Proteomes" id="UP000183832"/>
    </source>
</evidence>
<proteinExistence type="predicted"/>
<dbReference type="EMBL" id="CVRI01000054">
    <property type="protein sequence ID" value="CRK99985.1"/>
    <property type="molecule type" value="Genomic_DNA"/>
</dbReference>
<dbReference type="Proteomes" id="UP000183832">
    <property type="component" value="Unassembled WGS sequence"/>
</dbReference>
<name>A0A1J1IND1_9DIPT</name>
<sequence>MMTKAAFNSFACSVMNEMDNKIVYIKRRIKSNLSFKLEKIKKLIYKRTLKIVATVKTTQQHREEQ</sequence>
<evidence type="ECO:0000313" key="1">
    <source>
        <dbReference type="EMBL" id="CRK99985.1"/>
    </source>
</evidence>
<protein>
    <submittedName>
        <fullName evidence="1">CLUMA_CG013277, isoform A</fullName>
    </submittedName>
</protein>
<keyword evidence="2" id="KW-1185">Reference proteome</keyword>
<reference evidence="1 2" key="1">
    <citation type="submission" date="2015-04" db="EMBL/GenBank/DDBJ databases">
        <authorList>
            <person name="Syromyatnikov M.Y."/>
            <person name="Popov V.N."/>
        </authorList>
    </citation>
    <scope>NUCLEOTIDE SEQUENCE [LARGE SCALE GENOMIC DNA]</scope>
</reference>
<dbReference type="AlphaFoldDB" id="A0A1J1IND1"/>
<accession>A0A1J1IND1</accession>
<organism evidence="1 2">
    <name type="scientific">Clunio marinus</name>
    <dbReference type="NCBI Taxonomy" id="568069"/>
    <lineage>
        <taxon>Eukaryota</taxon>
        <taxon>Metazoa</taxon>
        <taxon>Ecdysozoa</taxon>
        <taxon>Arthropoda</taxon>
        <taxon>Hexapoda</taxon>
        <taxon>Insecta</taxon>
        <taxon>Pterygota</taxon>
        <taxon>Neoptera</taxon>
        <taxon>Endopterygota</taxon>
        <taxon>Diptera</taxon>
        <taxon>Nematocera</taxon>
        <taxon>Chironomoidea</taxon>
        <taxon>Chironomidae</taxon>
        <taxon>Clunio</taxon>
    </lineage>
</organism>